<evidence type="ECO:0000313" key="3">
    <source>
        <dbReference type="Proteomes" id="UP000799539"/>
    </source>
</evidence>
<evidence type="ECO:0000313" key="2">
    <source>
        <dbReference type="EMBL" id="KAF2212446.1"/>
    </source>
</evidence>
<gene>
    <name evidence="2" type="ORF">CERZMDRAFT_84783</name>
</gene>
<organism evidence="2 3">
    <name type="scientific">Cercospora zeae-maydis SCOH1-5</name>
    <dbReference type="NCBI Taxonomy" id="717836"/>
    <lineage>
        <taxon>Eukaryota</taxon>
        <taxon>Fungi</taxon>
        <taxon>Dikarya</taxon>
        <taxon>Ascomycota</taxon>
        <taxon>Pezizomycotina</taxon>
        <taxon>Dothideomycetes</taxon>
        <taxon>Dothideomycetidae</taxon>
        <taxon>Mycosphaerellales</taxon>
        <taxon>Mycosphaerellaceae</taxon>
        <taxon>Cercospora</taxon>
    </lineage>
</organism>
<feature type="signal peptide" evidence="1">
    <location>
        <begin position="1"/>
        <end position="19"/>
    </location>
</feature>
<name>A0A6A6FG94_9PEZI</name>
<keyword evidence="1" id="KW-0732">Signal</keyword>
<proteinExistence type="predicted"/>
<feature type="chain" id="PRO_5025458116" evidence="1">
    <location>
        <begin position="20"/>
        <end position="172"/>
    </location>
</feature>
<accession>A0A6A6FG94</accession>
<reference evidence="2" key="1">
    <citation type="journal article" date="2020" name="Stud. Mycol.">
        <title>101 Dothideomycetes genomes: a test case for predicting lifestyles and emergence of pathogens.</title>
        <authorList>
            <person name="Haridas S."/>
            <person name="Albert R."/>
            <person name="Binder M."/>
            <person name="Bloem J."/>
            <person name="Labutti K."/>
            <person name="Salamov A."/>
            <person name="Andreopoulos B."/>
            <person name="Baker S."/>
            <person name="Barry K."/>
            <person name="Bills G."/>
            <person name="Bluhm B."/>
            <person name="Cannon C."/>
            <person name="Castanera R."/>
            <person name="Culley D."/>
            <person name="Daum C."/>
            <person name="Ezra D."/>
            <person name="Gonzalez J."/>
            <person name="Henrissat B."/>
            <person name="Kuo A."/>
            <person name="Liang C."/>
            <person name="Lipzen A."/>
            <person name="Lutzoni F."/>
            <person name="Magnuson J."/>
            <person name="Mondo S."/>
            <person name="Nolan M."/>
            <person name="Ohm R."/>
            <person name="Pangilinan J."/>
            <person name="Park H.-J."/>
            <person name="Ramirez L."/>
            <person name="Alfaro M."/>
            <person name="Sun H."/>
            <person name="Tritt A."/>
            <person name="Yoshinaga Y."/>
            <person name="Zwiers L.-H."/>
            <person name="Turgeon B."/>
            <person name="Goodwin S."/>
            <person name="Spatafora J."/>
            <person name="Crous P."/>
            <person name="Grigoriev I."/>
        </authorList>
    </citation>
    <scope>NUCLEOTIDE SEQUENCE</scope>
    <source>
        <strain evidence="2">SCOH1-5</strain>
    </source>
</reference>
<protein>
    <submittedName>
        <fullName evidence="2">Uncharacterized protein</fullName>
    </submittedName>
</protein>
<keyword evidence="3" id="KW-1185">Reference proteome</keyword>
<sequence>MVVVVVVVVEVVCCSLISTSRIRLGGVALQENSVQHVGWYVILYGQYLEVCRSISQSLSTKLGRPSTKTTRHGHHILFEQPTRHQKIAATLANGDDTTHTVTKYKMLITNNDLAVETPEPPVQLSTNLQIPCSPSMRGSIKPWSAEKCFPVSVRARPFGSFGSFGSPGSKFD</sequence>
<dbReference type="Proteomes" id="UP000799539">
    <property type="component" value="Unassembled WGS sequence"/>
</dbReference>
<evidence type="ECO:0000256" key="1">
    <source>
        <dbReference type="SAM" id="SignalP"/>
    </source>
</evidence>
<dbReference type="EMBL" id="ML992673">
    <property type="protein sequence ID" value="KAF2212446.1"/>
    <property type="molecule type" value="Genomic_DNA"/>
</dbReference>
<dbReference type="AlphaFoldDB" id="A0A6A6FG94"/>